<evidence type="ECO:0000313" key="1">
    <source>
        <dbReference type="EMBL" id="GAA4322025.1"/>
    </source>
</evidence>
<keyword evidence="2" id="KW-1185">Reference proteome</keyword>
<dbReference type="RefSeq" id="WP_345245345.1">
    <property type="nucleotide sequence ID" value="NZ_BAABFO010000001.1"/>
</dbReference>
<sequence length="69" mass="7952">MRKLWMSPFRKGIQAGFHGHSQPPIYYKERAVKLFLDGLKEGQWRKSAGYSTWDDLPLSLESGASHETE</sequence>
<dbReference type="EMBL" id="BAABFO010000001">
    <property type="protein sequence ID" value="GAA4322025.1"/>
    <property type="molecule type" value="Genomic_DNA"/>
</dbReference>
<proteinExistence type="predicted"/>
<reference evidence="2" key="1">
    <citation type="journal article" date="2019" name="Int. J. Syst. Evol. Microbiol.">
        <title>The Global Catalogue of Microorganisms (GCM) 10K type strain sequencing project: providing services to taxonomists for standard genome sequencing and annotation.</title>
        <authorList>
            <consortium name="The Broad Institute Genomics Platform"/>
            <consortium name="The Broad Institute Genome Sequencing Center for Infectious Disease"/>
            <person name="Wu L."/>
            <person name="Ma J."/>
        </authorList>
    </citation>
    <scope>NUCLEOTIDE SEQUENCE [LARGE SCALE GENOMIC DNA]</scope>
    <source>
        <strain evidence="2">JCM 17666</strain>
    </source>
</reference>
<accession>A0ABP8GCY8</accession>
<protein>
    <submittedName>
        <fullName evidence="1">Uncharacterized protein</fullName>
    </submittedName>
</protein>
<organism evidence="1 2">
    <name type="scientific">Pigmentiphaga soli</name>
    <dbReference type="NCBI Taxonomy" id="1007095"/>
    <lineage>
        <taxon>Bacteria</taxon>
        <taxon>Pseudomonadati</taxon>
        <taxon>Pseudomonadota</taxon>
        <taxon>Betaproteobacteria</taxon>
        <taxon>Burkholderiales</taxon>
        <taxon>Alcaligenaceae</taxon>
        <taxon>Pigmentiphaga</taxon>
    </lineage>
</organism>
<dbReference type="Proteomes" id="UP001501671">
    <property type="component" value="Unassembled WGS sequence"/>
</dbReference>
<gene>
    <name evidence="1" type="ORF">GCM10023144_01680</name>
</gene>
<evidence type="ECO:0000313" key="2">
    <source>
        <dbReference type="Proteomes" id="UP001501671"/>
    </source>
</evidence>
<name>A0ABP8GCY8_9BURK</name>
<comment type="caution">
    <text evidence="1">The sequence shown here is derived from an EMBL/GenBank/DDBJ whole genome shotgun (WGS) entry which is preliminary data.</text>
</comment>